<proteinExistence type="predicted"/>
<dbReference type="Pfam" id="PF05235">
    <property type="entry name" value="CHAD"/>
    <property type="match status" value="1"/>
</dbReference>
<gene>
    <name evidence="2" type="ORF">EM20IM_08875</name>
</gene>
<sequence length="300" mass="34902">MEKGDSEKIQDHLPVVFWDKASEKLLKWKNPENFTDKIHDLRVLGKKLRALYYFFQPLLGKDFVKGEKQKVKKAMSDLGAVRDSHVFLNIYRKIEQQYPKLILPKTLKPLLESRSQQLEQDPMLGIDKGLGTQKYLALAMDRILAAREKLLKMIAAKPFSKQLALERMKKGLEAVKKAMKKAQKEGSADSFHRWRIKTKRFYYHLSLCWHGNGSKELEKIVKKFKQLEQHLGQAHDFYLLTSFISSSHPGDLRDGEKDAFKEFLLLVGKLQEEEEKEALCLAKKLMDRGLEETIEKIFNP</sequence>
<accession>A0ABX7PVA7</accession>
<name>A0ABX7PVA7_9BACT</name>
<dbReference type="InterPro" id="IPR038186">
    <property type="entry name" value="CHAD_dom_sf"/>
</dbReference>
<evidence type="ECO:0000259" key="1">
    <source>
        <dbReference type="PROSITE" id="PS51708"/>
    </source>
</evidence>
<dbReference type="RefSeq" id="WP_206846379.1">
    <property type="nucleotide sequence ID" value="NZ_CP065956.1"/>
</dbReference>
<dbReference type="SMART" id="SM00880">
    <property type="entry name" value="CHAD"/>
    <property type="match status" value="1"/>
</dbReference>
<dbReference type="EMBL" id="CP065956">
    <property type="protein sequence ID" value="QSR86583.1"/>
    <property type="molecule type" value="Genomic_DNA"/>
</dbReference>
<dbReference type="PROSITE" id="PS51708">
    <property type="entry name" value="CHAD"/>
    <property type="match status" value="1"/>
</dbReference>
<protein>
    <submittedName>
        <fullName evidence="2">CHAD domain-containing protein</fullName>
    </submittedName>
</protein>
<keyword evidence="3" id="KW-1185">Reference proteome</keyword>
<organism evidence="2 3">
    <name type="scientific">Candidatus Methylacidiphilum infernorum</name>
    <dbReference type="NCBI Taxonomy" id="511746"/>
    <lineage>
        <taxon>Bacteria</taxon>
        <taxon>Pseudomonadati</taxon>
        <taxon>Verrucomicrobiota</taxon>
        <taxon>Methylacidiphilae</taxon>
        <taxon>Methylacidiphilales</taxon>
        <taxon>Methylacidiphilaceae</taxon>
        <taxon>Methylacidiphilum (ex Ratnadevi et al. 2023)</taxon>
    </lineage>
</organism>
<feature type="domain" description="CHAD" evidence="1">
    <location>
        <begin position="1"/>
        <end position="300"/>
    </location>
</feature>
<dbReference type="Proteomes" id="UP000663088">
    <property type="component" value="Chromosome"/>
</dbReference>
<dbReference type="InterPro" id="IPR007899">
    <property type="entry name" value="CHAD_dom"/>
</dbReference>
<dbReference type="PANTHER" id="PTHR39339">
    <property type="entry name" value="SLR1444 PROTEIN"/>
    <property type="match status" value="1"/>
</dbReference>
<dbReference type="PANTHER" id="PTHR39339:SF1">
    <property type="entry name" value="CHAD DOMAIN-CONTAINING PROTEIN"/>
    <property type="match status" value="1"/>
</dbReference>
<dbReference type="Gene3D" id="1.40.20.10">
    <property type="entry name" value="CHAD domain"/>
    <property type="match status" value="1"/>
</dbReference>
<evidence type="ECO:0000313" key="3">
    <source>
        <dbReference type="Proteomes" id="UP000663088"/>
    </source>
</evidence>
<evidence type="ECO:0000313" key="2">
    <source>
        <dbReference type="EMBL" id="QSR86583.1"/>
    </source>
</evidence>
<reference evidence="2 3" key="1">
    <citation type="submission" date="2020-12" db="EMBL/GenBank/DDBJ databases">
        <authorList>
            <person name="Awala S.I."/>
            <person name="Gwak J.-H."/>
            <person name="Kim S.-J."/>
            <person name="Rhee S.-K."/>
        </authorList>
    </citation>
    <scope>NUCLEOTIDE SEQUENCE [LARGE SCALE GENOMIC DNA]</scope>
    <source>
        <strain evidence="2 3">IT5</strain>
    </source>
</reference>